<dbReference type="InterPro" id="IPR013757">
    <property type="entry name" value="Topo_IIA_A_a_sf"/>
</dbReference>
<comment type="subcellular location">
    <subcellularLocation>
        <location evidence="8">Cell membrane</location>
        <topology evidence="8">Peripheral membrane protein</topology>
    </subcellularLocation>
</comment>
<dbReference type="Gene3D" id="1.10.268.10">
    <property type="entry name" value="Topoisomerase, domain 3"/>
    <property type="match status" value="1"/>
</dbReference>
<evidence type="ECO:0000256" key="4">
    <source>
        <dbReference type="ARBA" id="ARBA00023125"/>
    </source>
</evidence>
<comment type="caution">
    <text evidence="11">The sequence shown here is derived from an EMBL/GenBank/DDBJ whole genome shotgun (WGS) entry which is preliminary data.</text>
</comment>
<keyword evidence="5 8" id="KW-0472">Membrane</keyword>
<dbReference type="GO" id="GO:0009330">
    <property type="term" value="C:DNA topoisomerase type II (double strand cut, ATP-hydrolyzing) complex"/>
    <property type="evidence" value="ECO:0007669"/>
    <property type="project" value="TreeGrafter"/>
</dbReference>
<dbReference type="InterPro" id="IPR050220">
    <property type="entry name" value="Type_II_DNA_Topoisomerases"/>
</dbReference>
<dbReference type="PANTHER" id="PTHR43493">
    <property type="entry name" value="DNA GYRASE/TOPOISOMERASE SUBUNIT A"/>
    <property type="match status" value="1"/>
</dbReference>
<dbReference type="PROSITE" id="PS52040">
    <property type="entry name" value="TOPO_IIA"/>
    <property type="match status" value="1"/>
</dbReference>
<dbReference type="GO" id="GO:0003677">
    <property type="term" value="F:DNA binding"/>
    <property type="evidence" value="ECO:0007669"/>
    <property type="project" value="UniProtKB-UniRule"/>
</dbReference>
<dbReference type="RefSeq" id="WP_077862406.1">
    <property type="nucleotide sequence ID" value="NZ_CP040421.1"/>
</dbReference>
<proteinExistence type="inferred from homology"/>
<dbReference type="Gene3D" id="3.90.199.10">
    <property type="entry name" value="Topoisomerase II, domain 5"/>
    <property type="match status" value="1"/>
</dbReference>
<comment type="similarity">
    <text evidence="8">Belongs to the type II topoisomerase GyrA/ParC subunit family. ParC type 2 subfamily.</text>
</comment>
<reference evidence="11 12" key="1">
    <citation type="submission" date="2017-01" db="EMBL/GenBank/DDBJ databases">
        <title>Complete Genome Sequence of Dolosigranulum pigrum isolated from a Patient with interstitial lung disease.</title>
        <authorList>
            <person name="Mukhopadhyay R."/>
            <person name="Joaquin J."/>
            <person name="Hogue R."/>
            <person name="Fitzgerald S."/>
            <person name="Jospin G."/>
            <person name="Eisen J.A."/>
            <person name="Chaturvedi V."/>
        </authorList>
    </citation>
    <scope>NUCLEOTIDE SEQUENCE [LARGE SCALE GENOMIC DNA]</scope>
    <source>
        <strain evidence="11 12">15S00348</strain>
    </source>
</reference>
<dbReference type="InterPro" id="IPR006691">
    <property type="entry name" value="GyrA/parC_rep"/>
</dbReference>
<dbReference type="HAMAP" id="MF_00937">
    <property type="entry name" value="ParC_type2"/>
    <property type="match status" value="1"/>
</dbReference>
<organism evidence="11 12">
    <name type="scientific">Dolosigranulum pigrum</name>
    <dbReference type="NCBI Taxonomy" id="29394"/>
    <lineage>
        <taxon>Bacteria</taxon>
        <taxon>Bacillati</taxon>
        <taxon>Bacillota</taxon>
        <taxon>Bacilli</taxon>
        <taxon>Lactobacillales</taxon>
        <taxon>Carnobacteriaceae</taxon>
        <taxon>Dolosigranulum</taxon>
    </lineage>
</organism>
<dbReference type="EC" id="5.6.2.2" evidence="8"/>
<feature type="site" description="Interaction with DNA" evidence="8">
    <location>
        <position position="81"/>
    </location>
</feature>
<evidence type="ECO:0000313" key="12">
    <source>
        <dbReference type="Proteomes" id="UP000190409"/>
    </source>
</evidence>
<keyword evidence="6 8" id="KW-0413">Isomerase</keyword>
<evidence type="ECO:0000256" key="7">
    <source>
        <dbReference type="ARBA" id="ARBA00063644"/>
    </source>
</evidence>
<dbReference type="EMBL" id="MUYF01000003">
    <property type="protein sequence ID" value="OOL80889.1"/>
    <property type="molecule type" value="Genomic_DNA"/>
</dbReference>
<evidence type="ECO:0000256" key="1">
    <source>
        <dbReference type="ARBA" id="ARBA00000185"/>
    </source>
</evidence>
<gene>
    <name evidence="8" type="primary">parC</name>
    <name evidence="11" type="ORF">BWX42_03150</name>
</gene>
<dbReference type="NCBIfam" id="TIGR01061">
    <property type="entry name" value="parC_Gpos"/>
    <property type="match status" value="1"/>
</dbReference>
<evidence type="ECO:0000256" key="8">
    <source>
        <dbReference type="HAMAP-Rule" id="MF_00937"/>
    </source>
</evidence>
<dbReference type="Pfam" id="PF00521">
    <property type="entry name" value="DNA_topoisoIV"/>
    <property type="match status" value="1"/>
</dbReference>
<dbReference type="FunFam" id="1.10.268.10:FF:000001">
    <property type="entry name" value="DNA gyrase subunit A"/>
    <property type="match status" value="1"/>
</dbReference>
<dbReference type="Proteomes" id="UP000190409">
    <property type="component" value="Unassembled WGS sequence"/>
</dbReference>
<sequence length="823" mass="92863">MAQEQPQQIQELTLENVMSDRFGRYSKYIIQDRALPDVRDGLKPVQRRILYAMYADNNTYNKAFRKSAKTVGNVIGNYHPHGDSSVYDAMVRMSQDWKMRQPLIDMHGNNGSMDGDPPAAMRYTEARLSKIAGELLSDIDKETVQHVLNFDDTLEEPTVLPASYPNLLVNGATGISAGYATDIPPHNLAEVIDATIHLLKYPNARLETLMDYIQGPDFPTGGIMQGTKGLKKAYKTGKGKIIVRGKTMIESIRGGKEQIVITEIPYEVNKSKLVRKIDDIRIQKKIDGIADVRDETDREGLRIVVEMKRDVDAEGILTYILKHTDLQVSYNLNMIAIDHRRPQQVSLAQILNSYLEHKKDVITKRTTFLLNKAEKRQHIVQGLIKAVSILDKLIKTIRSSENKADAKANIMDEYGFTDAQAEAIVTLQLYRLTNTDITQLQEEADELAGNIAHYQDILSNTSTLDEIVKDELLAVKKAYGSPRLTQVEDKIEKLKVETEVLVTEEQAIVTVTEQGYLKRTSLRSYAASKVEELGKKQDDILLFAEELSTLDHLLIFTNKGNVINRPVHELPDIRWKDVGEHLSRSLSLASGEIIKAVYSYRELSDTAKYVFITRDGYIKQTLENEFEPKRTYKSRSSTAIKLKSDADYVVGLYRIESDQHKDIFIATAKGYGLRYQLSEVSTVGANAIGVKSINLKDDDVVVSGIIFEREDPSKEAMVITHRGSVKKLSLASFDEGSRANRGLKIIRQLKTNPHRIQYVIDVDMNEPDPIQLLTDKDKLFAVNPADYTPATRDNNGSFILNTDEDGEITGYRYQLLDIIETNN</sequence>
<evidence type="ECO:0000313" key="11">
    <source>
        <dbReference type="EMBL" id="OOL80889.1"/>
    </source>
</evidence>
<evidence type="ECO:0000259" key="10">
    <source>
        <dbReference type="PROSITE" id="PS52040"/>
    </source>
</evidence>
<dbReference type="InterPro" id="IPR013758">
    <property type="entry name" value="Topo_IIA_A/C_ab"/>
</dbReference>
<feature type="site" description="Interaction with DNA" evidence="8">
    <location>
        <position position="79"/>
    </location>
</feature>
<dbReference type="InterPro" id="IPR035516">
    <property type="entry name" value="Gyrase/topoIV_suA_C"/>
</dbReference>
<name>A0A1S8KMC6_9LACT</name>
<comment type="subunit">
    <text evidence="7 8">Heterotetramer composed of ParC and ParE.</text>
</comment>
<dbReference type="FunFam" id="2.120.10.90:FF:000005">
    <property type="entry name" value="DNA topoisomerase 4 subunit A"/>
    <property type="match status" value="1"/>
</dbReference>
<dbReference type="PANTHER" id="PTHR43493:SF9">
    <property type="entry name" value="DNA TOPOISOMERASE 4 SUBUNIT A"/>
    <property type="match status" value="1"/>
</dbReference>
<feature type="site" description="Interaction with DNA" evidence="8">
    <location>
        <position position="98"/>
    </location>
</feature>
<accession>A0A1S8KMC6</accession>
<dbReference type="GO" id="GO:0006265">
    <property type="term" value="P:DNA topological change"/>
    <property type="evidence" value="ECO:0007669"/>
    <property type="project" value="UniProtKB-UniRule"/>
</dbReference>
<dbReference type="Gene3D" id="2.120.10.90">
    <property type="entry name" value="DNA gyrase/topoisomerase IV, subunit A, C-terminal"/>
    <property type="match status" value="1"/>
</dbReference>
<dbReference type="GO" id="GO:0007059">
    <property type="term" value="P:chromosome segregation"/>
    <property type="evidence" value="ECO:0007669"/>
    <property type="project" value="UniProtKB-UniRule"/>
</dbReference>
<keyword evidence="2 8" id="KW-1003">Cell membrane</keyword>
<dbReference type="GO" id="GO:0034335">
    <property type="term" value="F:DNA negative supercoiling activity"/>
    <property type="evidence" value="ECO:0007669"/>
    <property type="project" value="UniProtKB-ARBA"/>
</dbReference>
<dbReference type="InterPro" id="IPR002205">
    <property type="entry name" value="Topo_IIA_dom_A"/>
</dbReference>
<feature type="active site" description="O-(5'-phospho-DNA)-tyrosine intermediate" evidence="8 9">
    <location>
        <position position="123"/>
    </location>
</feature>
<comment type="catalytic activity">
    <reaction evidence="1 8 9">
        <text>ATP-dependent breakage, passage and rejoining of double-stranded DNA.</text>
        <dbReference type="EC" id="5.6.2.2"/>
    </reaction>
</comment>
<evidence type="ECO:0000256" key="6">
    <source>
        <dbReference type="ARBA" id="ARBA00023235"/>
    </source>
</evidence>
<feature type="site" description="Transition state stabilizer" evidence="8">
    <location>
        <position position="122"/>
    </location>
</feature>
<feature type="site" description="Interaction with DNA" evidence="8">
    <location>
        <position position="43"/>
    </location>
</feature>
<evidence type="ECO:0000256" key="5">
    <source>
        <dbReference type="ARBA" id="ARBA00023136"/>
    </source>
</evidence>
<dbReference type="CDD" id="cd00187">
    <property type="entry name" value="TOP4c"/>
    <property type="match status" value="1"/>
</dbReference>
<dbReference type="Gene3D" id="3.30.1360.40">
    <property type="match status" value="1"/>
</dbReference>
<evidence type="ECO:0000256" key="3">
    <source>
        <dbReference type="ARBA" id="ARBA00023029"/>
    </source>
</evidence>
<evidence type="ECO:0000256" key="9">
    <source>
        <dbReference type="PROSITE-ProRule" id="PRU01384"/>
    </source>
</evidence>
<dbReference type="Pfam" id="PF03989">
    <property type="entry name" value="DNA_gyraseA_C"/>
    <property type="match status" value="5"/>
</dbReference>
<dbReference type="FunFam" id="3.90.199.10:FF:000001">
    <property type="entry name" value="DNA gyrase subunit A"/>
    <property type="match status" value="1"/>
</dbReference>
<dbReference type="SMART" id="SM00434">
    <property type="entry name" value="TOP4c"/>
    <property type="match status" value="1"/>
</dbReference>
<keyword evidence="3 8" id="KW-0799">Topoisomerase</keyword>
<feature type="site" description="Interaction with DNA" evidence="8">
    <location>
        <position position="92"/>
    </location>
</feature>
<dbReference type="GO" id="GO:0005694">
    <property type="term" value="C:chromosome"/>
    <property type="evidence" value="ECO:0007669"/>
    <property type="project" value="InterPro"/>
</dbReference>
<dbReference type="InterPro" id="IPR005741">
    <property type="entry name" value="TopoIV_A_Gpos"/>
</dbReference>
<dbReference type="GO" id="GO:0005737">
    <property type="term" value="C:cytoplasm"/>
    <property type="evidence" value="ECO:0007669"/>
    <property type="project" value="TreeGrafter"/>
</dbReference>
<dbReference type="SUPFAM" id="SSF56719">
    <property type="entry name" value="Type II DNA topoisomerase"/>
    <property type="match status" value="1"/>
</dbReference>
<dbReference type="InterPro" id="IPR013760">
    <property type="entry name" value="Topo_IIA-like_dom_sf"/>
</dbReference>
<feature type="domain" description="Topo IIA-type catalytic" evidence="10">
    <location>
        <begin position="35"/>
        <end position="501"/>
    </location>
</feature>
<evidence type="ECO:0000256" key="2">
    <source>
        <dbReference type="ARBA" id="ARBA00022475"/>
    </source>
</evidence>
<dbReference type="SUPFAM" id="SSF101904">
    <property type="entry name" value="GyrA/ParC C-terminal domain-like"/>
    <property type="match status" value="1"/>
</dbReference>
<dbReference type="GO" id="GO:0019897">
    <property type="term" value="C:extrinsic component of plasma membrane"/>
    <property type="evidence" value="ECO:0007669"/>
    <property type="project" value="UniProtKB-UniRule"/>
</dbReference>
<keyword evidence="4 8" id="KW-0238">DNA-binding</keyword>
<dbReference type="NCBIfam" id="NF004044">
    <property type="entry name" value="PRK05561.1"/>
    <property type="match status" value="1"/>
</dbReference>
<protein>
    <recommendedName>
        <fullName evidence="8">DNA topoisomerase 4 subunit A</fullName>
        <ecNumber evidence="8">5.6.2.2</ecNumber>
    </recommendedName>
    <alternativeName>
        <fullName evidence="8">Topoisomerase IV subunit A</fullName>
    </alternativeName>
</protein>
<dbReference type="FunFam" id="3.30.1360.40:FF:000002">
    <property type="entry name" value="DNA gyrase subunit A"/>
    <property type="match status" value="1"/>
</dbReference>
<dbReference type="GO" id="GO:0005524">
    <property type="term" value="F:ATP binding"/>
    <property type="evidence" value="ECO:0007669"/>
    <property type="project" value="InterPro"/>
</dbReference>
<comment type="function">
    <text evidence="8">Topoisomerase IV is essential for chromosome segregation. It relaxes supercoiled DNA. Performs the decatenation events required during the replication of a circular DNA molecule.</text>
</comment>
<dbReference type="AlphaFoldDB" id="A0A1S8KMC6"/>